<dbReference type="RefSeq" id="WP_054198805.1">
    <property type="nucleotide sequence ID" value="NZ_CAKNFV010000013.1"/>
</dbReference>
<proteinExistence type="predicted"/>
<dbReference type="PATRIC" id="fig|35818.11.peg.596"/>
<protein>
    <submittedName>
        <fullName evidence="1">Uncharacterized protein</fullName>
    </submittedName>
</protein>
<sequence>MKKDIVIDGRDAHTPYTQAQSLDGRLVQKNISSITNENIISNLESKNQPKTPIDFQAKLKEFTENKLQNKNPSKDKERGI</sequence>
<accession>A0A0N0LRD9</accession>
<reference evidence="1 2" key="1">
    <citation type="submission" date="2014-06" db="EMBL/GenBank/DDBJ databases">
        <title>Helicobacter pullorum isolates in fresh chicken meat - phenotypic and genotypic features.</title>
        <authorList>
            <person name="Borges V."/>
            <person name="Santos A."/>
            <person name="Correia C.B."/>
            <person name="Saraiva M."/>
            <person name="Menard A."/>
            <person name="Vieira L."/>
            <person name="Sampaio D.A."/>
            <person name="Gomes J.P."/>
            <person name="Oleastro M."/>
        </authorList>
    </citation>
    <scope>NUCLEOTIDE SEQUENCE [LARGE SCALE GENOMIC DNA]</scope>
    <source>
        <strain evidence="1 2">229334/12</strain>
    </source>
</reference>
<dbReference type="EMBL" id="JNOC01000167">
    <property type="protein sequence ID" value="KPH51904.1"/>
    <property type="molecule type" value="Genomic_DNA"/>
</dbReference>
<evidence type="ECO:0000313" key="2">
    <source>
        <dbReference type="Proteomes" id="UP000037997"/>
    </source>
</evidence>
<name>A0A0N0LRD9_9HELI</name>
<comment type="caution">
    <text evidence="1">The sequence shown here is derived from an EMBL/GenBank/DDBJ whole genome shotgun (WGS) entry which is preliminary data.</text>
</comment>
<dbReference type="AlphaFoldDB" id="A0A0N0LRD9"/>
<organism evidence="1 2">
    <name type="scientific">Helicobacter pullorum</name>
    <dbReference type="NCBI Taxonomy" id="35818"/>
    <lineage>
        <taxon>Bacteria</taxon>
        <taxon>Pseudomonadati</taxon>
        <taxon>Campylobacterota</taxon>
        <taxon>Epsilonproteobacteria</taxon>
        <taxon>Campylobacterales</taxon>
        <taxon>Helicobacteraceae</taxon>
        <taxon>Helicobacter</taxon>
    </lineage>
</organism>
<gene>
    <name evidence="1" type="ORF">HPU229334_03045</name>
</gene>
<dbReference type="Proteomes" id="UP000037997">
    <property type="component" value="Unassembled WGS sequence"/>
</dbReference>
<evidence type="ECO:0000313" key="1">
    <source>
        <dbReference type="EMBL" id="KPH51904.1"/>
    </source>
</evidence>